<feature type="region of interest" description="Disordered" evidence="1">
    <location>
        <begin position="113"/>
        <end position="134"/>
    </location>
</feature>
<evidence type="ECO:0000313" key="4">
    <source>
        <dbReference type="Proteomes" id="UP000597762"/>
    </source>
</evidence>
<feature type="transmembrane region" description="Helical" evidence="2">
    <location>
        <begin position="242"/>
        <end position="264"/>
    </location>
</feature>
<dbReference type="EMBL" id="CAHIKZ030000607">
    <property type="protein sequence ID" value="CAE1229059.1"/>
    <property type="molecule type" value="Genomic_DNA"/>
</dbReference>
<evidence type="ECO:0000313" key="3">
    <source>
        <dbReference type="EMBL" id="CAE1229059.1"/>
    </source>
</evidence>
<organism evidence="3 4">
    <name type="scientific">Acanthosepion pharaonis</name>
    <name type="common">Pharaoh cuttlefish</name>
    <name type="synonym">Sepia pharaonis</name>
    <dbReference type="NCBI Taxonomy" id="158019"/>
    <lineage>
        <taxon>Eukaryota</taxon>
        <taxon>Metazoa</taxon>
        <taxon>Spiralia</taxon>
        <taxon>Lophotrochozoa</taxon>
        <taxon>Mollusca</taxon>
        <taxon>Cephalopoda</taxon>
        <taxon>Coleoidea</taxon>
        <taxon>Decapodiformes</taxon>
        <taxon>Sepiida</taxon>
        <taxon>Sepiina</taxon>
        <taxon>Sepiidae</taxon>
        <taxon>Acanthosepion</taxon>
    </lineage>
</organism>
<keyword evidence="2" id="KW-0812">Transmembrane</keyword>
<dbReference type="Proteomes" id="UP000597762">
    <property type="component" value="Unassembled WGS sequence"/>
</dbReference>
<gene>
    <name evidence="3" type="ORF">SPHA_17101</name>
</gene>
<protein>
    <submittedName>
        <fullName evidence="3">Uncharacterized protein</fullName>
    </submittedName>
</protein>
<keyword evidence="2" id="KW-1133">Transmembrane helix</keyword>
<proteinExistence type="predicted"/>
<comment type="caution">
    <text evidence="3">The sequence shown here is derived from an EMBL/GenBank/DDBJ whole genome shotgun (WGS) entry which is preliminary data.</text>
</comment>
<keyword evidence="2" id="KW-0472">Membrane</keyword>
<name>A0A812BEV6_ACAPH</name>
<accession>A0A812BEV6</accession>
<evidence type="ECO:0000256" key="1">
    <source>
        <dbReference type="SAM" id="MobiDB-lite"/>
    </source>
</evidence>
<feature type="transmembrane region" description="Helical" evidence="2">
    <location>
        <begin position="37"/>
        <end position="58"/>
    </location>
</feature>
<evidence type="ECO:0000256" key="2">
    <source>
        <dbReference type="SAM" id="Phobius"/>
    </source>
</evidence>
<dbReference type="OrthoDB" id="7540217at2759"/>
<feature type="transmembrane region" description="Helical" evidence="2">
    <location>
        <begin position="12"/>
        <end position="31"/>
    </location>
</feature>
<sequence>MRRSDCYIFLSNPYFSLSVFLSLSLSLSLFLPLTIYLSIYLTIYLSIYLFLSLLRFYLICIEVPASDWAEYKRRAAVVASFRVGKRPADVIALFSTYVFVAAVKVQSPMEEARATPRSPLTRAVTSRRSAERSGRTLVTPRTACLMLITNATKESRKVNATALLDELKHGSAEMMRFFSDEKNFIQDRTSNRHTDRWIGKYIEEVPVDVGGGPCRRLTSAGPSRMSLSSPPRRIMCPKYPSFLSALYSLNTYLVLMVSSTHLLLRLAVYDTLRTRQHTESVNPVFFLSWRCRKQ</sequence>
<reference evidence="3" key="1">
    <citation type="submission" date="2021-01" db="EMBL/GenBank/DDBJ databases">
        <authorList>
            <person name="Li R."/>
            <person name="Bekaert M."/>
        </authorList>
    </citation>
    <scope>NUCLEOTIDE SEQUENCE</scope>
    <source>
        <strain evidence="3">Farmed</strain>
    </source>
</reference>
<dbReference type="AlphaFoldDB" id="A0A812BEV6"/>
<keyword evidence="4" id="KW-1185">Reference proteome</keyword>